<comment type="caution">
    <text evidence="3">The sequence shown here is derived from an EMBL/GenBank/DDBJ whole genome shotgun (WGS) entry which is preliminary data.</text>
</comment>
<protein>
    <submittedName>
        <fullName evidence="3">MaoC family dehydratase</fullName>
    </submittedName>
</protein>
<comment type="similarity">
    <text evidence="1">Belongs to the enoyl-CoA hydratase/isomerase family.</text>
</comment>
<organism evidence="3 4">
    <name type="scientific">Nocardia jiangxiensis</name>
    <dbReference type="NCBI Taxonomy" id="282685"/>
    <lineage>
        <taxon>Bacteria</taxon>
        <taxon>Bacillati</taxon>
        <taxon>Actinomycetota</taxon>
        <taxon>Actinomycetes</taxon>
        <taxon>Mycobacteriales</taxon>
        <taxon>Nocardiaceae</taxon>
        <taxon>Nocardia</taxon>
    </lineage>
</organism>
<gene>
    <name evidence="3" type="ORF">ACFYXQ_40570</name>
</gene>
<dbReference type="InterPro" id="IPR052342">
    <property type="entry name" value="MCH/BMMD"/>
</dbReference>
<dbReference type="PANTHER" id="PTHR43664:SF1">
    <property type="entry name" value="BETA-METHYLMALYL-COA DEHYDRATASE"/>
    <property type="match status" value="1"/>
</dbReference>
<keyword evidence="4" id="KW-1185">Reference proteome</keyword>
<evidence type="ECO:0000259" key="2">
    <source>
        <dbReference type="Pfam" id="PF01575"/>
    </source>
</evidence>
<accession>A0ABW6SCU5</accession>
<evidence type="ECO:0000256" key="1">
    <source>
        <dbReference type="ARBA" id="ARBA00005254"/>
    </source>
</evidence>
<dbReference type="Pfam" id="PF01575">
    <property type="entry name" value="MaoC_dehydratas"/>
    <property type="match status" value="1"/>
</dbReference>
<feature type="domain" description="MaoC-like" evidence="2">
    <location>
        <begin position="25"/>
        <end position="139"/>
    </location>
</feature>
<dbReference type="SUPFAM" id="SSF54637">
    <property type="entry name" value="Thioesterase/thiol ester dehydrase-isomerase"/>
    <property type="match status" value="1"/>
</dbReference>
<dbReference type="Gene3D" id="3.10.129.10">
    <property type="entry name" value="Hotdog Thioesterase"/>
    <property type="match status" value="1"/>
</dbReference>
<evidence type="ECO:0000313" key="4">
    <source>
        <dbReference type="Proteomes" id="UP001601992"/>
    </source>
</evidence>
<proteinExistence type="inferred from homology"/>
<dbReference type="InterPro" id="IPR029069">
    <property type="entry name" value="HotDog_dom_sf"/>
</dbReference>
<dbReference type="PANTHER" id="PTHR43664">
    <property type="entry name" value="MONOAMINE OXIDASE-RELATED"/>
    <property type="match status" value="1"/>
</dbReference>
<dbReference type="Proteomes" id="UP001601992">
    <property type="component" value="Unassembled WGS sequence"/>
</dbReference>
<evidence type="ECO:0000313" key="3">
    <source>
        <dbReference type="EMBL" id="MFF3574059.1"/>
    </source>
</evidence>
<name>A0ABW6SCU5_9NOCA</name>
<sequence>MSYGEKPDPWAIAPVLRGQTFEQMRPGARFRTGSRTITESDLIAFVALAGFGEPLFLDEQGSVEAGYAGRIVPGTLTFAYAEGLVLQTGVLHGTGMALMGSDLSIKGPVFVGDTITVVVEVLESRPTSSGGKGVVTTKNSVVKRDGAVVLEYRPIRLVRGSSSSII</sequence>
<dbReference type="EMBL" id="JBIAQY010000023">
    <property type="protein sequence ID" value="MFF3574059.1"/>
    <property type="molecule type" value="Genomic_DNA"/>
</dbReference>
<reference evidence="3 4" key="1">
    <citation type="submission" date="2024-10" db="EMBL/GenBank/DDBJ databases">
        <title>The Natural Products Discovery Center: Release of the First 8490 Sequenced Strains for Exploring Actinobacteria Biosynthetic Diversity.</title>
        <authorList>
            <person name="Kalkreuter E."/>
            <person name="Kautsar S.A."/>
            <person name="Yang D."/>
            <person name="Bader C.D."/>
            <person name="Teijaro C.N."/>
            <person name="Fluegel L."/>
            <person name="Davis C.M."/>
            <person name="Simpson J.R."/>
            <person name="Lauterbach L."/>
            <person name="Steele A.D."/>
            <person name="Gui C."/>
            <person name="Meng S."/>
            <person name="Li G."/>
            <person name="Viehrig K."/>
            <person name="Ye F."/>
            <person name="Su P."/>
            <person name="Kiefer A.F."/>
            <person name="Nichols A."/>
            <person name="Cepeda A.J."/>
            <person name="Yan W."/>
            <person name="Fan B."/>
            <person name="Jiang Y."/>
            <person name="Adhikari A."/>
            <person name="Zheng C.-J."/>
            <person name="Schuster L."/>
            <person name="Cowan T.M."/>
            <person name="Smanski M.J."/>
            <person name="Chevrette M.G."/>
            <person name="De Carvalho L.P.S."/>
            <person name="Shen B."/>
        </authorList>
    </citation>
    <scope>NUCLEOTIDE SEQUENCE [LARGE SCALE GENOMIC DNA]</scope>
    <source>
        <strain evidence="3 4">NPDC002593</strain>
    </source>
</reference>
<dbReference type="InterPro" id="IPR002539">
    <property type="entry name" value="MaoC-like_dom"/>
</dbReference>
<dbReference type="RefSeq" id="WP_387406693.1">
    <property type="nucleotide sequence ID" value="NZ_JBIAQY010000023.1"/>
</dbReference>